<dbReference type="KEGG" id="tml:GSTUM_00004211001"/>
<dbReference type="PANTHER" id="PTHR34598:SF3">
    <property type="entry name" value="OXIDOREDUCTASE AN1597"/>
    <property type="match status" value="1"/>
</dbReference>
<dbReference type="OMA" id="KWHYLAD"/>
<dbReference type="HOGENOM" id="CLU_042688_2_0_1"/>
<dbReference type="EMBL" id="FN429988">
    <property type="protein sequence ID" value="CAZ79458.1"/>
    <property type="molecule type" value="Genomic_DNA"/>
</dbReference>
<dbReference type="GO" id="GO:0016491">
    <property type="term" value="F:oxidoreductase activity"/>
    <property type="evidence" value="ECO:0007669"/>
    <property type="project" value="InterPro"/>
</dbReference>
<dbReference type="AlphaFoldDB" id="D5G4L5"/>
<evidence type="ECO:0000256" key="2">
    <source>
        <dbReference type="SAM" id="MobiDB-lite"/>
    </source>
</evidence>
<dbReference type="PANTHER" id="PTHR34598">
    <property type="entry name" value="BLL6449 PROTEIN"/>
    <property type="match status" value="1"/>
</dbReference>
<proteinExistence type="inferred from homology"/>
<reference evidence="3 4" key="1">
    <citation type="journal article" date="2010" name="Nature">
        <title>Perigord black truffle genome uncovers evolutionary origins and mechanisms of symbiosis.</title>
        <authorList>
            <person name="Martin F."/>
            <person name="Kohler A."/>
            <person name="Murat C."/>
            <person name="Balestrini R."/>
            <person name="Coutinho P.M."/>
            <person name="Jaillon O."/>
            <person name="Montanini B."/>
            <person name="Morin E."/>
            <person name="Noel B."/>
            <person name="Percudani R."/>
            <person name="Porcel B."/>
            <person name="Rubini A."/>
            <person name="Amicucci A."/>
            <person name="Amselem J."/>
            <person name="Anthouard V."/>
            <person name="Arcioni S."/>
            <person name="Artiguenave F."/>
            <person name="Aury J.M."/>
            <person name="Ballario P."/>
            <person name="Bolchi A."/>
            <person name="Brenna A."/>
            <person name="Brun A."/>
            <person name="Buee M."/>
            <person name="Cantarel B."/>
            <person name="Chevalier G."/>
            <person name="Couloux A."/>
            <person name="Da Silva C."/>
            <person name="Denoeud F."/>
            <person name="Duplessis S."/>
            <person name="Ghignone S."/>
            <person name="Hilselberger B."/>
            <person name="Iotti M."/>
            <person name="Marcais B."/>
            <person name="Mello A."/>
            <person name="Miranda M."/>
            <person name="Pacioni G."/>
            <person name="Quesneville H."/>
            <person name="Riccioni C."/>
            <person name="Ruotolo R."/>
            <person name="Splivallo R."/>
            <person name="Stocchi V."/>
            <person name="Tisserant E."/>
            <person name="Viscomi A.R."/>
            <person name="Zambonelli A."/>
            <person name="Zampieri E."/>
            <person name="Henrissat B."/>
            <person name="Lebrun M.H."/>
            <person name="Paolocci F."/>
            <person name="Bonfante P."/>
            <person name="Ottonello S."/>
            <person name="Wincker P."/>
        </authorList>
    </citation>
    <scope>NUCLEOTIDE SEQUENCE [LARGE SCALE GENOMIC DNA]</scope>
    <source>
        <strain evidence="3 4">Mel28</strain>
    </source>
</reference>
<dbReference type="GeneID" id="9188390"/>
<dbReference type="InParanoid" id="D5G4L5"/>
<dbReference type="InterPro" id="IPR044053">
    <property type="entry name" value="AsaB-like"/>
</dbReference>
<organism evidence="3 4">
    <name type="scientific">Tuber melanosporum (strain Mel28)</name>
    <name type="common">Perigord black truffle</name>
    <dbReference type="NCBI Taxonomy" id="656061"/>
    <lineage>
        <taxon>Eukaryota</taxon>
        <taxon>Fungi</taxon>
        <taxon>Dikarya</taxon>
        <taxon>Ascomycota</taxon>
        <taxon>Pezizomycotina</taxon>
        <taxon>Pezizomycetes</taxon>
        <taxon>Pezizales</taxon>
        <taxon>Tuberaceae</taxon>
        <taxon>Tuber</taxon>
    </lineage>
</organism>
<comment type="similarity">
    <text evidence="1">Belongs to the asaB hydroxylase/desaturase family.</text>
</comment>
<accession>D5G4L5</accession>
<protein>
    <submittedName>
        <fullName evidence="3">(Perigord truffle) hypothetical protein</fullName>
    </submittedName>
</protein>
<evidence type="ECO:0000256" key="1">
    <source>
        <dbReference type="ARBA" id="ARBA00023604"/>
    </source>
</evidence>
<gene>
    <name evidence="3" type="ORF">GSTUM_00004211001</name>
</gene>
<dbReference type="NCBIfam" id="NF041278">
    <property type="entry name" value="CmcJ_NvfI_EfuI"/>
    <property type="match status" value="1"/>
</dbReference>
<dbReference type="STRING" id="656061.D5G4L5"/>
<dbReference type="eggNOG" id="ENOG502RZMU">
    <property type="taxonomic scope" value="Eukaryota"/>
</dbReference>
<keyword evidence="4" id="KW-1185">Reference proteome</keyword>
<feature type="region of interest" description="Disordered" evidence="2">
    <location>
        <begin position="1"/>
        <end position="20"/>
    </location>
</feature>
<name>D5G4L5_TUBMM</name>
<sequence>MPPRGSSPEDLKSISSSVRRQMSGWVHKAKRTVHEMTTTTTAKRSEYDKVVKLEKSNTVQTNLWYLKPGFTAKPTFVSVTVPGVFESSNVEHEAYPHEVTDVRGHERLFSLDKSGFEFIHNAVPDEIIQHIRNNEDEEVERKYYPRIEELLKKHTGADRVFIFDHTVRKRIPQYPSDGRGPVGARQPALRVHVDQAPSAGAGRVKRHLPDEAEKLLEGRVQIINVWRPLVGPIEDHPLAVADYRSVNPEDLIASDLLYPGHTGETYSVLYNPEHRWYYKSRQQNDEVILIKCFDTKTDRARVTPHTAFKDPTSPENPRLRESIEIRALVFHTQDNDREGFA</sequence>
<dbReference type="RefSeq" id="XP_002835301.1">
    <property type="nucleotide sequence ID" value="XM_002835255.1"/>
</dbReference>
<dbReference type="Proteomes" id="UP000006911">
    <property type="component" value="Unassembled WGS sequence"/>
</dbReference>
<evidence type="ECO:0000313" key="3">
    <source>
        <dbReference type="EMBL" id="CAZ79458.1"/>
    </source>
</evidence>
<evidence type="ECO:0000313" key="4">
    <source>
        <dbReference type="Proteomes" id="UP000006911"/>
    </source>
</evidence>